<keyword evidence="2" id="KW-0732">Signal</keyword>
<organism evidence="3 4">
    <name type="scientific">Orchesella cincta</name>
    <name type="common">Springtail</name>
    <name type="synonym">Podura cincta</name>
    <dbReference type="NCBI Taxonomy" id="48709"/>
    <lineage>
        <taxon>Eukaryota</taxon>
        <taxon>Metazoa</taxon>
        <taxon>Ecdysozoa</taxon>
        <taxon>Arthropoda</taxon>
        <taxon>Hexapoda</taxon>
        <taxon>Collembola</taxon>
        <taxon>Entomobryomorpha</taxon>
        <taxon>Entomobryoidea</taxon>
        <taxon>Orchesellidae</taxon>
        <taxon>Orchesellinae</taxon>
        <taxon>Orchesella</taxon>
    </lineage>
</organism>
<evidence type="ECO:0000256" key="1">
    <source>
        <dbReference type="SAM" id="MobiDB-lite"/>
    </source>
</evidence>
<feature type="compositionally biased region" description="Basic and acidic residues" evidence="1">
    <location>
        <begin position="60"/>
        <end position="71"/>
    </location>
</feature>
<dbReference type="Proteomes" id="UP000094527">
    <property type="component" value="Unassembled WGS sequence"/>
</dbReference>
<reference evidence="3 4" key="1">
    <citation type="journal article" date="2016" name="Genome Biol. Evol.">
        <title>Gene Family Evolution Reflects Adaptation to Soil Environmental Stressors in the Genome of the Collembolan Orchesella cincta.</title>
        <authorList>
            <person name="Faddeeva-Vakhrusheva A."/>
            <person name="Derks M.F."/>
            <person name="Anvar S.Y."/>
            <person name="Agamennone V."/>
            <person name="Suring W."/>
            <person name="Smit S."/>
            <person name="van Straalen N.M."/>
            <person name="Roelofs D."/>
        </authorList>
    </citation>
    <scope>NUCLEOTIDE SEQUENCE [LARGE SCALE GENOMIC DNA]</scope>
    <source>
        <tissue evidence="3">Mixed pool</tissue>
    </source>
</reference>
<sequence length="98" mass="10747">MLWSLGLVAILADLSFRQWGGDFDLASDITDEEKLNRTTDYESKPSGRDISGVPGGDANIRGERDEPKDTEEWQGDAGPAVVESVWGPKKQTPPELTE</sequence>
<feature type="compositionally biased region" description="Basic and acidic residues" evidence="1">
    <location>
        <begin position="32"/>
        <end position="47"/>
    </location>
</feature>
<protein>
    <submittedName>
        <fullName evidence="3">Uncharacterized protein</fullName>
    </submittedName>
</protein>
<evidence type="ECO:0000256" key="2">
    <source>
        <dbReference type="SAM" id="SignalP"/>
    </source>
</evidence>
<keyword evidence="4" id="KW-1185">Reference proteome</keyword>
<accession>A0A1D2MD81</accession>
<evidence type="ECO:0000313" key="3">
    <source>
        <dbReference type="EMBL" id="ODM90872.1"/>
    </source>
</evidence>
<dbReference type="AlphaFoldDB" id="A0A1D2MD81"/>
<proteinExistence type="predicted"/>
<comment type="caution">
    <text evidence="3">The sequence shown here is derived from an EMBL/GenBank/DDBJ whole genome shotgun (WGS) entry which is preliminary data.</text>
</comment>
<evidence type="ECO:0000313" key="4">
    <source>
        <dbReference type="Proteomes" id="UP000094527"/>
    </source>
</evidence>
<dbReference type="EMBL" id="LJIJ01001764">
    <property type="protein sequence ID" value="ODM90872.1"/>
    <property type="molecule type" value="Genomic_DNA"/>
</dbReference>
<feature type="signal peptide" evidence="2">
    <location>
        <begin position="1"/>
        <end position="20"/>
    </location>
</feature>
<gene>
    <name evidence="3" type="ORF">Ocin01_15814</name>
</gene>
<name>A0A1D2MD81_ORCCI</name>
<feature type="region of interest" description="Disordered" evidence="1">
    <location>
        <begin position="32"/>
        <end position="98"/>
    </location>
</feature>
<feature type="chain" id="PRO_5008903847" evidence="2">
    <location>
        <begin position="21"/>
        <end position="98"/>
    </location>
</feature>